<keyword evidence="9" id="KW-0243">Dynein</keyword>
<accession>A0AA43U0G6</accession>
<comment type="subcellular location">
    <subcellularLocation>
        <location evidence="3">Cytoplasm</location>
        <location evidence="3">Cell cortex</location>
    </subcellularLocation>
    <subcellularLocation>
        <location evidence="1">Cytoplasm</location>
        <location evidence="1">Cytoskeleton</location>
        <location evidence="1">Microtubule organizing center</location>
        <location evidence="1">Centrosome</location>
        <location evidence="1">Centriole</location>
    </subcellularLocation>
    <subcellularLocation>
        <location evidence="2">Cytoplasm</location>
        <location evidence="2">Cytoskeleton</location>
        <location evidence="2">Spindle</location>
    </subcellularLocation>
</comment>
<evidence type="ECO:0000256" key="11">
    <source>
        <dbReference type="ARBA" id="ARBA00023212"/>
    </source>
</evidence>
<feature type="region of interest" description="Disordered" evidence="14">
    <location>
        <begin position="1019"/>
        <end position="1099"/>
    </location>
</feature>
<keyword evidence="8" id="KW-0498">Mitosis</keyword>
<evidence type="ECO:0000256" key="8">
    <source>
        <dbReference type="ARBA" id="ARBA00022776"/>
    </source>
</evidence>
<dbReference type="PANTHER" id="PTHR18916">
    <property type="entry name" value="DYNACTIN 1-RELATED MICROTUBULE-BINDING"/>
    <property type="match status" value="1"/>
</dbReference>
<keyword evidence="12" id="KW-0131">Cell cycle</keyword>
<feature type="compositionally biased region" description="Polar residues" evidence="14">
    <location>
        <begin position="285"/>
        <end position="303"/>
    </location>
</feature>
<keyword evidence="10 13" id="KW-0175">Coiled coil</keyword>
<dbReference type="SMART" id="SM01052">
    <property type="entry name" value="CAP_GLY"/>
    <property type="match status" value="1"/>
</dbReference>
<dbReference type="Pfam" id="PF01302">
    <property type="entry name" value="CAP_GLY"/>
    <property type="match status" value="1"/>
</dbReference>
<evidence type="ECO:0000313" key="17">
    <source>
        <dbReference type="Proteomes" id="UP001161017"/>
    </source>
</evidence>
<sequence length="1300" mass="142129">MPDLSTFHINQPVELSDGRAATVQFLGSTHFAPGDWIGVVLPDPSGKNNGEVQGVRYFDCAPQCGMFVRPAAVTVLDEEEEAAVPEPAQTESSPSKPAGTRNMNGSARGGASGRPSSMVTPSTVGKRQSILGDRGADKRMSLNAGSPTPTPGARGMGRLASPSKSPTKQLGASLGASTRKSIVPPPARGGRTSMGPPKPVPSSATKGARPSMAGPLNGHARGPGQTLTSSTSRGPSSRLTLGPGAKAKMEPPNGQRRISAGSEPQPPDEDLEVAATSPPRENQEEPTTTALSPTSITSNVSRTITEKPTLGRGRSPSSSLQRPPPHAAASGREVQDLKTKIGLLEKKRMEDREKLKALEKAQADRDRYEGIIQKLQFKYQPQQQEMMELRKRIKEEEDRVQALDRQLAEHDSTMEMATLDREMAEETAESLKGELEALRQRFEDMELEVSVLREENEEFSKEISPEDKTSQGWLQLEKSNERLREALMRLRDVTQEQEAGLKDQIAELEADLQDFTKTKEDFSATREQLDHANATAEDLRQQLDTALGAEDMIEELTEKNMSLNDRIEQMGVTIEELESLKELNDELEINHTETEKQLQDEIDYHESLLADEARKAAIQDGTVQDLEYTVSRFRDLVTTMQSDLEDMRASQQITESEANDLQNRSRAMMDLNMRLQTSASKTQVKAIDLELGKMQAQESLEHLSIVKLLLPDTFKSEQDSVQALLRFRRLGFKANMMHGFVRERITGSTMPGNDEDLLPSTSILEKLTWISSTCDRFINTLQTCDLDVFKRLGAASYELDPVERSFNAWIDALKRDDLKVEQCAAELQRSIALIDHLAETHIPHDADHYPDVVLAQALVMQSHLDNAATTLSQLKSRLEHSFEDSQENEEDDDHYLDLLTKLDALISSSRSAKVITSKAIRQISDLKSRSLTLDPSTSLHSITQALDSTTAFSNSIRNFTASAFSTLNDATSTASPSLITTALTSTTPNLTTLTQSLAHTTPLLTAFLNLTTGITSILELPPHPHHLGNSSPNPSTPPPPPQGTATPNSPSSKPPSPRNRPPSRSKTASSTNSSSKPKSSRSARGRKPGGASGSRGQLEGLEREKVACLKNADPAAPTVAQIAKDGGQVATTTTSAAALRQIDILKAQIKALEGAVRFHRAAAHTSSLSSYADYLAEPLVSHVTTTAATHISRTKRETKGVYKDLIAMATAPEARLVQLPELRKREERLQWRPVREGAEWRVLAQREGLEWWREGVRGLARDLGRGQGRRRKGQVKAMGSGKEGVGEVSIVGVDLEGEGV</sequence>
<dbReference type="GO" id="GO:0051286">
    <property type="term" value="C:cell tip"/>
    <property type="evidence" value="ECO:0007669"/>
    <property type="project" value="TreeGrafter"/>
</dbReference>
<dbReference type="GO" id="GO:0005874">
    <property type="term" value="C:microtubule"/>
    <property type="evidence" value="ECO:0007669"/>
    <property type="project" value="UniProtKB-KW"/>
</dbReference>
<feature type="compositionally biased region" description="Polar residues" evidence="14">
    <location>
        <begin position="225"/>
        <end position="239"/>
    </location>
</feature>
<evidence type="ECO:0000313" key="16">
    <source>
        <dbReference type="EMBL" id="MDI1492825.1"/>
    </source>
</evidence>
<dbReference type="GO" id="GO:0005816">
    <property type="term" value="C:spindle pole body"/>
    <property type="evidence" value="ECO:0007669"/>
    <property type="project" value="TreeGrafter"/>
</dbReference>
<feature type="compositionally biased region" description="Low complexity" evidence="14">
    <location>
        <begin position="1062"/>
        <end position="1077"/>
    </location>
</feature>
<dbReference type="GO" id="GO:0000132">
    <property type="term" value="P:establishment of mitotic spindle orientation"/>
    <property type="evidence" value="ECO:0007669"/>
    <property type="project" value="TreeGrafter"/>
</dbReference>
<feature type="compositionally biased region" description="Low complexity" evidence="14">
    <location>
        <begin position="310"/>
        <end position="321"/>
    </location>
</feature>
<keyword evidence="6" id="KW-0132">Cell division</keyword>
<dbReference type="SUPFAM" id="SSF74924">
    <property type="entry name" value="Cap-Gly domain"/>
    <property type="match status" value="1"/>
</dbReference>
<proteinExistence type="inferred from homology"/>
<dbReference type="GO" id="GO:0051301">
    <property type="term" value="P:cell division"/>
    <property type="evidence" value="ECO:0007669"/>
    <property type="project" value="UniProtKB-KW"/>
</dbReference>
<keyword evidence="7" id="KW-0493">Microtubule</keyword>
<name>A0AA43U0G6_9LECA</name>
<dbReference type="GO" id="GO:0005814">
    <property type="term" value="C:centriole"/>
    <property type="evidence" value="ECO:0007669"/>
    <property type="project" value="UniProtKB-SubCell"/>
</dbReference>
<comment type="caution">
    <text evidence="16">The sequence shown here is derived from an EMBL/GenBank/DDBJ whole genome shotgun (WGS) entry which is preliminary data.</text>
</comment>
<feature type="region of interest" description="Disordered" evidence="14">
    <location>
        <begin position="78"/>
        <end position="340"/>
    </location>
</feature>
<feature type="domain" description="CAP-Gly" evidence="15">
    <location>
        <begin position="27"/>
        <end position="69"/>
    </location>
</feature>
<feature type="compositionally biased region" description="Basic residues" evidence="14">
    <location>
        <begin position="1078"/>
        <end position="1087"/>
    </location>
</feature>
<protein>
    <recommendedName>
        <fullName evidence="15">CAP-Gly domain-containing protein</fullName>
    </recommendedName>
</protein>
<dbReference type="GO" id="GO:0000743">
    <property type="term" value="P:nuclear migration involved in conjugation with cellular fusion"/>
    <property type="evidence" value="ECO:0007669"/>
    <property type="project" value="TreeGrafter"/>
</dbReference>
<dbReference type="InterPro" id="IPR000938">
    <property type="entry name" value="CAP-Gly_domain"/>
</dbReference>
<dbReference type="Proteomes" id="UP001161017">
    <property type="component" value="Unassembled WGS sequence"/>
</dbReference>
<dbReference type="PANTHER" id="PTHR18916:SF6">
    <property type="entry name" value="DYNACTIN SUBUNIT 1"/>
    <property type="match status" value="1"/>
</dbReference>
<evidence type="ECO:0000256" key="6">
    <source>
        <dbReference type="ARBA" id="ARBA00022618"/>
    </source>
</evidence>
<evidence type="ECO:0000256" key="1">
    <source>
        <dbReference type="ARBA" id="ARBA00004114"/>
    </source>
</evidence>
<evidence type="ECO:0000256" key="10">
    <source>
        <dbReference type="ARBA" id="ARBA00023054"/>
    </source>
</evidence>
<dbReference type="GO" id="GO:0005819">
    <property type="term" value="C:spindle"/>
    <property type="evidence" value="ECO:0007669"/>
    <property type="project" value="UniProtKB-SubCell"/>
</dbReference>
<dbReference type="PROSITE" id="PS50245">
    <property type="entry name" value="CAP_GLY_2"/>
    <property type="match status" value="1"/>
</dbReference>
<evidence type="ECO:0000256" key="2">
    <source>
        <dbReference type="ARBA" id="ARBA00004186"/>
    </source>
</evidence>
<gene>
    <name evidence="16" type="ORF">OHK93_004608</name>
</gene>
<evidence type="ECO:0000256" key="7">
    <source>
        <dbReference type="ARBA" id="ARBA00022701"/>
    </source>
</evidence>
<organism evidence="16 17">
    <name type="scientific">Ramalina farinacea</name>
    <dbReference type="NCBI Taxonomy" id="258253"/>
    <lineage>
        <taxon>Eukaryota</taxon>
        <taxon>Fungi</taxon>
        <taxon>Dikarya</taxon>
        <taxon>Ascomycota</taxon>
        <taxon>Pezizomycotina</taxon>
        <taxon>Lecanoromycetes</taxon>
        <taxon>OSLEUM clade</taxon>
        <taxon>Lecanoromycetidae</taxon>
        <taxon>Lecanorales</taxon>
        <taxon>Lecanorineae</taxon>
        <taxon>Ramalinaceae</taxon>
        <taxon>Ramalina</taxon>
    </lineage>
</organism>
<dbReference type="EMBL" id="JAPUFD010000021">
    <property type="protein sequence ID" value="MDI1492825.1"/>
    <property type="molecule type" value="Genomic_DNA"/>
</dbReference>
<feature type="compositionally biased region" description="Polar residues" evidence="14">
    <location>
        <begin position="162"/>
        <end position="180"/>
    </location>
</feature>
<reference evidence="16" key="1">
    <citation type="journal article" date="2023" name="Genome Biol. Evol.">
        <title>First Whole Genome Sequence and Flow Cytometry Genome Size Data for the Lichen-Forming Fungus Ramalina farinacea (Ascomycota).</title>
        <authorList>
            <person name="Llewellyn T."/>
            <person name="Mian S."/>
            <person name="Hill R."/>
            <person name="Leitch I.J."/>
            <person name="Gaya E."/>
        </authorList>
    </citation>
    <scope>NUCLEOTIDE SEQUENCE</scope>
    <source>
        <strain evidence="16">LIQ254RAFAR</strain>
    </source>
</reference>
<evidence type="ECO:0000256" key="9">
    <source>
        <dbReference type="ARBA" id="ARBA00023017"/>
    </source>
</evidence>
<evidence type="ECO:0000256" key="4">
    <source>
        <dbReference type="ARBA" id="ARBA00011010"/>
    </source>
</evidence>
<comment type="similarity">
    <text evidence="4">Belongs to the dynactin 150 kDa subunit family.</text>
</comment>
<keyword evidence="11" id="KW-0206">Cytoskeleton</keyword>
<evidence type="ECO:0000256" key="12">
    <source>
        <dbReference type="ARBA" id="ARBA00023306"/>
    </source>
</evidence>
<dbReference type="Pfam" id="PF12455">
    <property type="entry name" value="Dynactin"/>
    <property type="match status" value="1"/>
</dbReference>
<evidence type="ECO:0000256" key="5">
    <source>
        <dbReference type="ARBA" id="ARBA00022490"/>
    </source>
</evidence>
<dbReference type="GO" id="GO:0030286">
    <property type="term" value="C:dynein complex"/>
    <property type="evidence" value="ECO:0007669"/>
    <property type="project" value="UniProtKB-KW"/>
</dbReference>
<evidence type="ECO:0000259" key="15">
    <source>
        <dbReference type="PROSITE" id="PS50245"/>
    </source>
</evidence>
<dbReference type="Gene3D" id="2.30.30.190">
    <property type="entry name" value="CAP Gly-rich-like domain"/>
    <property type="match status" value="1"/>
</dbReference>
<feature type="coiled-coil region" evidence="13">
    <location>
        <begin position="341"/>
        <end position="597"/>
    </location>
</feature>
<keyword evidence="5" id="KW-0963">Cytoplasm</keyword>
<dbReference type="InterPro" id="IPR022157">
    <property type="entry name" value="Dynactin"/>
</dbReference>
<keyword evidence="17" id="KW-1185">Reference proteome</keyword>
<dbReference type="InterPro" id="IPR036859">
    <property type="entry name" value="CAP-Gly_dom_sf"/>
</dbReference>
<evidence type="ECO:0000256" key="14">
    <source>
        <dbReference type="SAM" id="MobiDB-lite"/>
    </source>
</evidence>
<evidence type="ECO:0000256" key="3">
    <source>
        <dbReference type="ARBA" id="ARBA00004544"/>
    </source>
</evidence>
<evidence type="ECO:0000256" key="13">
    <source>
        <dbReference type="SAM" id="Coils"/>
    </source>
</evidence>